<sequence>MKNPKSNFENFKNEKLAATELKVIRGGDGVPPANPDPEQPPVDPGKNNGGSGNP</sequence>
<comment type="caution">
    <text evidence="2">The sequence shown here is derived from an EMBL/GenBank/DDBJ whole genome shotgun (WGS) entry which is preliminary data.</text>
</comment>
<protein>
    <submittedName>
        <fullName evidence="2">Uncharacterized protein</fullName>
    </submittedName>
</protein>
<feature type="region of interest" description="Disordered" evidence="1">
    <location>
        <begin position="23"/>
        <end position="54"/>
    </location>
</feature>
<dbReference type="AlphaFoldDB" id="A0A7W7N5H4"/>
<name>A0A7W7N5H4_9FLAO</name>
<feature type="compositionally biased region" description="Pro residues" evidence="1">
    <location>
        <begin position="32"/>
        <end position="43"/>
    </location>
</feature>
<evidence type="ECO:0000256" key="1">
    <source>
        <dbReference type="SAM" id="MobiDB-lite"/>
    </source>
</evidence>
<gene>
    <name evidence="2" type="ORF">HNP37_000622</name>
</gene>
<keyword evidence="3" id="KW-1185">Reference proteome</keyword>
<evidence type="ECO:0000313" key="3">
    <source>
        <dbReference type="Proteomes" id="UP000561681"/>
    </source>
</evidence>
<dbReference type="RefSeq" id="WP_184158339.1">
    <property type="nucleotide sequence ID" value="NZ_JACHLD010000001.1"/>
</dbReference>
<organism evidence="2 3">
    <name type="scientific">Flavobacterium nitrogenifigens</name>
    <dbReference type="NCBI Taxonomy" id="1617283"/>
    <lineage>
        <taxon>Bacteria</taxon>
        <taxon>Pseudomonadati</taxon>
        <taxon>Bacteroidota</taxon>
        <taxon>Flavobacteriia</taxon>
        <taxon>Flavobacteriales</taxon>
        <taxon>Flavobacteriaceae</taxon>
        <taxon>Flavobacterium</taxon>
    </lineage>
</organism>
<reference evidence="2 3" key="1">
    <citation type="submission" date="2020-08" db="EMBL/GenBank/DDBJ databases">
        <title>Functional genomics of gut bacteria from endangered species of beetles.</title>
        <authorList>
            <person name="Carlos-Shanley C."/>
        </authorList>
    </citation>
    <scope>NUCLEOTIDE SEQUENCE [LARGE SCALE GENOMIC DNA]</scope>
    <source>
        <strain evidence="2 3">S00142</strain>
    </source>
</reference>
<evidence type="ECO:0000313" key="2">
    <source>
        <dbReference type="EMBL" id="MBB4800583.1"/>
    </source>
</evidence>
<proteinExistence type="predicted"/>
<accession>A0A7W7N5H4</accession>
<dbReference type="Proteomes" id="UP000561681">
    <property type="component" value="Unassembled WGS sequence"/>
</dbReference>
<dbReference type="EMBL" id="JACHLD010000001">
    <property type="protein sequence ID" value="MBB4800583.1"/>
    <property type="molecule type" value="Genomic_DNA"/>
</dbReference>